<evidence type="ECO:0000259" key="14">
    <source>
        <dbReference type="Pfam" id="PF13193"/>
    </source>
</evidence>
<dbReference type="InterPro" id="IPR000873">
    <property type="entry name" value="AMP-dep_synth/lig_dom"/>
</dbReference>
<feature type="domain" description="AMP-dependent synthetase/ligase" evidence="13">
    <location>
        <begin position="5"/>
        <end position="365"/>
    </location>
</feature>
<keyword evidence="16" id="KW-1185">Reference proteome</keyword>
<dbReference type="GO" id="GO:0005524">
    <property type="term" value="F:ATP binding"/>
    <property type="evidence" value="ECO:0007669"/>
    <property type="project" value="UniProtKB-KW"/>
</dbReference>
<evidence type="ECO:0000256" key="4">
    <source>
        <dbReference type="ARBA" id="ARBA00019043"/>
    </source>
</evidence>
<evidence type="ECO:0000256" key="1">
    <source>
        <dbReference type="ARBA" id="ARBA00004275"/>
    </source>
</evidence>
<dbReference type="AlphaFoldDB" id="A0A8J9VTW1"/>
<dbReference type="Proteomes" id="UP000838878">
    <property type="component" value="Chromosome 6"/>
</dbReference>
<dbReference type="InterPro" id="IPR042099">
    <property type="entry name" value="ANL_N_sf"/>
</dbReference>
<accession>A0A8J9VTW1</accession>
<keyword evidence="5" id="KW-0547">Nucleotide-binding</keyword>
<keyword evidence="10" id="KW-0455">Luminescence</keyword>
<dbReference type="OrthoDB" id="10253869at2759"/>
<keyword evidence="9" id="KW-0576">Peroxisome</keyword>
<feature type="domain" description="AMP-binding enzyme C-terminal" evidence="14">
    <location>
        <begin position="417"/>
        <end position="492"/>
    </location>
</feature>
<comment type="similarity">
    <text evidence="2">Belongs to the ATP-dependent AMP-binding enzyme family.</text>
</comment>
<evidence type="ECO:0000313" key="16">
    <source>
        <dbReference type="Proteomes" id="UP000838878"/>
    </source>
</evidence>
<keyword evidence="6" id="KW-0067">ATP-binding</keyword>
<reference evidence="15" key="1">
    <citation type="submission" date="2021-12" db="EMBL/GenBank/DDBJ databases">
        <authorList>
            <person name="Martin H S."/>
        </authorList>
    </citation>
    <scope>NUCLEOTIDE SEQUENCE</scope>
</reference>
<dbReference type="FunFam" id="3.30.300.30:FF:000007">
    <property type="entry name" value="4-coumarate--CoA ligase 2"/>
    <property type="match status" value="1"/>
</dbReference>
<feature type="non-terminal residue" evidence="15">
    <location>
        <position position="503"/>
    </location>
</feature>
<evidence type="ECO:0000256" key="11">
    <source>
        <dbReference type="ARBA" id="ARBA00023262"/>
    </source>
</evidence>
<dbReference type="GO" id="GO:0004497">
    <property type="term" value="F:monooxygenase activity"/>
    <property type="evidence" value="ECO:0007669"/>
    <property type="project" value="UniProtKB-KW"/>
</dbReference>
<dbReference type="PROSITE" id="PS00455">
    <property type="entry name" value="AMP_BINDING"/>
    <property type="match status" value="1"/>
</dbReference>
<dbReference type="SUPFAM" id="SSF56801">
    <property type="entry name" value="Acetyl-CoA synthetase-like"/>
    <property type="match status" value="1"/>
</dbReference>
<dbReference type="Gene3D" id="3.30.300.30">
    <property type="match status" value="1"/>
</dbReference>
<evidence type="ECO:0000256" key="3">
    <source>
        <dbReference type="ARBA" id="ARBA00012532"/>
    </source>
</evidence>
<comment type="catalytic activity">
    <reaction evidence="12">
        <text>firefly D-luciferin + ATP + O2 = firefly oxyluciferin + hnu + AMP + CO2 + diphosphate</text>
        <dbReference type="Rhea" id="RHEA:10732"/>
        <dbReference type="ChEBI" id="CHEBI:15379"/>
        <dbReference type="ChEBI" id="CHEBI:16526"/>
        <dbReference type="ChEBI" id="CHEBI:16792"/>
        <dbReference type="ChEBI" id="CHEBI:30212"/>
        <dbReference type="ChEBI" id="CHEBI:30616"/>
        <dbReference type="ChEBI" id="CHEBI:33019"/>
        <dbReference type="ChEBI" id="CHEBI:58038"/>
        <dbReference type="ChEBI" id="CHEBI:456215"/>
        <dbReference type="EC" id="1.13.12.7"/>
    </reaction>
</comment>
<dbReference type="GO" id="GO:0004467">
    <property type="term" value="F:long-chain fatty acid-CoA ligase activity"/>
    <property type="evidence" value="ECO:0007669"/>
    <property type="project" value="TreeGrafter"/>
</dbReference>
<dbReference type="GO" id="GO:0005777">
    <property type="term" value="C:peroxisome"/>
    <property type="evidence" value="ECO:0007669"/>
    <property type="project" value="UniProtKB-SubCell"/>
</dbReference>
<evidence type="ECO:0000256" key="9">
    <source>
        <dbReference type="ARBA" id="ARBA00023140"/>
    </source>
</evidence>
<evidence type="ECO:0000259" key="13">
    <source>
        <dbReference type="Pfam" id="PF00501"/>
    </source>
</evidence>
<evidence type="ECO:0000256" key="10">
    <source>
        <dbReference type="ARBA" id="ARBA00023223"/>
    </source>
</evidence>
<evidence type="ECO:0000256" key="8">
    <source>
        <dbReference type="ARBA" id="ARBA00023033"/>
    </source>
</evidence>
<name>A0A8J9VTW1_9NEOP</name>
<dbReference type="CDD" id="cd05911">
    <property type="entry name" value="Firefly_Luc_like"/>
    <property type="match status" value="1"/>
</dbReference>
<evidence type="ECO:0000256" key="7">
    <source>
        <dbReference type="ARBA" id="ARBA00023002"/>
    </source>
</evidence>
<keyword evidence="11" id="KW-0599">Photoprotein</keyword>
<dbReference type="FunFam" id="3.40.50.12780:FF:000003">
    <property type="entry name" value="Long-chain-fatty-acid--CoA ligase FadD"/>
    <property type="match status" value="1"/>
</dbReference>
<keyword evidence="7" id="KW-0560">Oxidoreductase</keyword>
<evidence type="ECO:0000256" key="12">
    <source>
        <dbReference type="ARBA" id="ARBA00048497"/>
    </source>
</evidence>
<sequence>MAVCADTGRGYTYEQGFNLSHTFAANLRKKFKLQDGDTVTVMLPNMPDFPLVALGILEAGGVISTINPVYTAHEVQRQLLMSNAKIIVTLPEIVSVVKEAIKIAKLNIPIIVVKTKGDQTPEGTIAFNELSEDVHVDKSCLKEIRRKSSDICFLPYSSGTTGLPKGVELTHRNIVANCEQINEPLIRCHEETTANYQDVVMAVLPFFHIYGATVLMFHKMSQGIKLVTLSKFLPETYLKALEKFKVNVLFLAPPLVILMANHPMASPKVYQYLEHVINGAAPLSASDAERFFNKVQRKIRFGQGYGLTETSPVISMAHKTLEDYNSIGHPLSNTDIKIVDTDLKPLGANETGEVLVRGPQVMRGYRNNPEANAEVFTNDGWFRTGDLGVADENGYLKIKDRLKELIKVKGFQVPPAELEALLREHPSVGDAAVVGVPHATKGESPKGFVVLKPGQKASAEELCEFIRGKVASYKQIDDLLIIDNIPKNPSGKILRKDLKAKYC</sequence>
<organism evidence="15 16">
    <name type="scientific">Brenthis ino</name>
    <name type="common">lesser marbled fritillary</name>
    <dbReference type="NCBI Taxonomy" id="405034"/>
    <lineage>
        <taxon>Eukaryota</taxon>
        <taxon>Metazoa</taxon>
        <taxon>Ecdysozoa</taxon>
        <taxon>Arthropoda</taxon>
        <taxon>Hexapoda</taxon>
        <taxon>Insecta</taxon>
        <taxon>Pterygota</taxon>
        <taxon>Neoptera</taxon>
        <taxon>Endopterygota</taxon>
        <taxon>Lepidoptera</taxon>
        <taxon>Glossata</taxon>
        <taxon>Ditrysia</taxon>
        <taxon>Papilionoidea</taxon>
        <taxon>Nymphalidae</taxon>
        <taxon>Heliconiinae</taxon>
        <taxon>Argynnini</taxon>
        <taxon>Brenthis</taxon>
    </lineage>
</organism>
<dbReference type="Pfam" id="PF13193">
    <property type="entry name" value="AMP-binding_C"/>
    <property type="match status" value="1"/>
</dbReference>
<evidence type="ECO:0000256" key="5">
    <source>
        <dbReference type="ARBA" id="ARBA00022741"/>
    </source>
</evidence>
<dbReference type="GO" id="GO:0046949">
    <property type="term" value="P:fatty-acyl-CoA biosynthetic process"/>
    <property type="evidence" value="ECO:0007669"/>
    <property type="project" value="TreeGrafter"/>
</dbReference>
<dbReference type="InterPro" id="IPR020845">
    <property type="entry name" value="AMP-binding_CS"/>
</dbReference>
<evidence type="ECO:0000256" key="2">
    <source>
        <dbReference type="ARBA" id="ARBA00006432"/>
    </source>
</evidence>
<proteinExistence type="inferred from homology"/>
<dbReference type="InterPro" id="IPR045851">
    <property type="entry name" value="AMP-bd_C_sf"/>
</dbReference>
<protein>
    <recommendedName>
        <fullName evidence="4">Luciferin 4-monooxygenase</fullName>
        <ecNumber evidence="3">1.13.12.7</ecNumber>
    </recommendedName>
</protein>
<dbReference type="EC" id="1.13.12.7" evidence="3"/>
<dbReference type="GO" id="GO:0008218">
    <property type="term" value="P:bioluminescence"/>
    <property type="evidence" value="ECO:0007669"/>
    <property type="project" value="UniProtKB-KW"/>
</dbReference>
<gene>
    <name evidence="15" type="ORF">BINO364_LOCUS12555</name>
</gene>
<dbReference type="Gene3D" id="3.40.50.12780">
    <property type="entry name" value="N-terminal domain of ligase-like"/>
    <property type="match status" value="1"/>
</dbReference>
<dbReference type="PANTHER" id="PTHR24096">
    <property type="entry name" value="LONG-CHAIN-FATTY-ACID--COA LIGASE"/>
    <property type="match status" value="1"/>
</dbReference>
<dbReference type="EMBL" id="OV170226">
    <property type="protein sequence ID" value="CAH0727180.1"/>
    <property type="molecule type" value="Genomic_DNA"/>
</dbReference>
<dbReference type="PANTHER" id="PTHR24096:SF422">
    <property type="entry name" value="BCDNA.GH02901"/>
    <property type="match status" value="1"/>
</dbReference>
<evidence type="ECO:0000256" key="6">
    <source>
        <dbReference type="ARBA" id="ARBA00022840"/>
    </source>
</evidence>
<dbReference type="InterPro" id="IPR025110">
    <property type="entry name" value="AMP-bd_C"/>
</dbReference>
<comment type="subcellular location">
    <subcellularLocation>
        <location evidence="1">Peroxisome</location>
    </subcellularLocation>
</comment>
<keyword evidence="8" id="KW-0503">Monooxygenase</keyword>
<evidence type="ECO:0000313" key="15">
    <source>
        <dbReference type="EMBL" id="CAH0727180.1"/>
    </source>
</evidence>
<dbReference type="Pfam" id="PF00501">
    <property type="entry name" value="AMP-binding"/>
    <property type="match status" value="1"/>
</dbReference>